<sequence>MMTKTALITGASSGIGRGTAIKLASEGWNILAHGRREDALKETLDLVKDAGGSGSYFTAEMGDMDDVAALAEWATQSGKLDALVHCAAKFSYGLVSTDRFEDWDNSIDQVLRATIRITAHVLPSIKATEGAIVYICGPTSWLGWKNHSIHCSLRHAQVGFAKALFEEVREDGVRVTLVHPGFVNTPAVNDKGKDRSKMIQLEDISHMISTAIALPNTTCVTEFTLRPQRTPYV</sequence>
<name>A0AAE3IYK5_9RHOB</name>
<dbReference type="Pfam" id="PF00106">
    <property type="entry name" value="adh_short"/>
    <property type="match status" value="1"/>
</dbReference>
<dbReference type="PANTHER" id="PTHR42879">
    <property type="entry name" value="3-OXOACYL-(ACYL-CARRIER-PROTEIN) REDUCTASE"/>
    <property type="match status" value="1"/>
</dbReference>
<dbReference type="InterPro" id="IPR050259">
    <property type="entry name" value="SDR"/>
</dbReference>
<reference evidence="2" key="1">
    <citation type="submission" date="2022-10" db="EMBL/GenBank/DDBJ databases">
        <authorList>
            <person name="Yue Y."/>
        </authorList>
    </citation>
    <scope>NUCLEOTIDE SEQUENCE</scope>
    <source>
        <strain evidence="2">Z654</strain>
    </source>
</reference>
<dbReference type="AlphaFoldDB" id="A0AAE3IYK5"/>
<dbReference type="EMBL" id="JAOYFC010000001">
    <property type="protein sequence ID" value="MCV6824119.1"/>
    <property type="molecule type" value="Genomic_DNA"/>
</dbReference>
<comment type="caution">
    <text evidence="2">The sequence shown here is derived from an EMBL/GenBank/DDBJ whole genome shotgun (WGS) entry which is preliminary data.</text>
</comment>
<dbReference type="InterPro" id="IPR002347">
    <property type="entry name" value="SDR_fam"/>
</dbReference>
<evidence type="ECO:0000256" key="1">
    <source>
        <dbReference type="ARBA" id="ARBA00006484"/>
    </source>
</evidence>
<dbReference type="SUPFAM" id="SSF51735">
    <property type="entry name" value="NAD(P)-binding Rossmann-fold domains"/>
    <property type="match status" value="1"/>
</dbReference>
<comment type="similarity">
    <text evidence="1">Belongs to the short-chain dehydrogenases/reductases (SDR) family.</text>
</comment>
<dbReference type="CDD" id="cd05233">
    <property type="entry name" value="SDR_c"/>
    <property type="match status" value="1"/>
</dbReference>
<dbReference type="RefSeq" id="WP_263952939.1">
    <property type="nucleotide sequence ID" value="NZ_JAOYFC010000001.1"/>
</dbReference>
<organism evidence="2 3">
    <name type="scientific">Halocynthiibacter halioticoli</name>
    <dbReference type="NCBI Taxonomy" id="2986804"/>
    <lineage>
        <taxon>Bacteria</taxon>
        <taxon>Pseudomonadati</taxon>
        <taxon>Pseudomonadota</taxon>
        <taxon>Alphaproteobacteria</taxon>
        <taxon>Rhodobacterales</taxon>
        <taxon>Paracoccaceae</taxon>
        <taxon>Halocynthiibacter</taxon>
    </lineage>
</organism>
<evidence type="ECO:0000313" key="2">
    <source>
        <dbReference type="EMBL" id="MCV6824119.1"/>
    </source>
</evidence>
<protein>
    <submittedName>
        <fullName evidence="2">SDR family oxidoreductase</fullName>
    </submittedName>
</protein>
<dbReference type="Gene3D" id="3.40.50.720">
    <property type="entry name" value="NAD(P)-binding Rossmann-like Domain"/>
    <property type="match status" value="1"/>
</dbReference>
<accession>A0AAE3IYK5</accession>
<keyword evidence="3" id="KW-1185">Reference proteome</keyword>
<proteinExistence type="inferred from homology"/>
<evidence type="ECO:0000313" key="3">
    <source>
        <dbReference type="Proteomes" id="UP001208041"/>
    </source>
</evidence>
<gene>
    <name evidence="2" type="ORF">OH136_06070</name>
</gene>
<dbReference type="Proteomes" id="UP001208041">
    <property type="component" value="Unassembled WGS sequence"/>
</dbReference>
<dbReference type="InterPro" id="IPR036291">
    <property type="entry name" value="NAD(P)-bd_dom_sf"/>
</dbReference>
<dbReference type="PRINTS" id="PR00081">
    <property type="entry name" value="GDHRDH"/>
</dbReference>